<feature type="transmembrane region" description="Helical" evidence="9">
    <location>
        <begin position="301"/>
        <end position="324"/>
    </location>
</feature>
<dbReference type="SUPFAM" id="SSF103473">
    <property type="entry name" value="MFS general substrate transporter"/>
    <property type="match status" value="1"/>
</dbReference>
<protein>
    <submittedName>
        <fullName evidence="11">Related to transporter (Major facilitator superfamily)</fullName>
    </submittedName>
</protein>
<feature type="transmembrane region" description="Helical" evidence="9">
    <location>
        <begin position="111"/>
        <end position="131"/>
    </location>
</feature>
<dbReference type="InterPro" id="IPR005828">
    <property type="entry name" value="MFS_sugar_transport-like"/>
</dbReference>
<proteinExistence type="inferred from homology"/>
<dbReference type="GO" id="GO:0005351">
    <property type="term" value="F:carbohydrate:proton symporter activity"/>
    <property type="evidence" value="ECO:0007669"/>
    <property type="project" value="TreeGrafter"/>
</dbReference>
<dbReference type="Gene3D" id="1.20.1250.20">
    <property type="entry name" value="MFS general substrate transporter like domains"/>
    <property type="match status" value="1"/>
</dbReference>
<dbReference type="InterPro" id="IPR050360">
    <property type="entry name" value="MFS_Sugar_Transporters"/>
</dbReference>
<gene>
    <name evidence="11" type="ORF">FRV6_15365</name>
</gene>
<keyword evidence="5 9" id="KW-1133">Transmembrane helix</keyword>
<dbReference type="PROSITE" id="PS50850">
    <property type="entry name" value="MFS"/>
    <property type="match status" value="1"/>
</dbReference>
<dbReference type="OrthoDB" id="6612291at2759"/>
<feature type="domain" description="Major facilitator superfamily (MFS) profile" evidence="10">
    <location>
        <begin position="17"/>
        <end position="473"/>
    </location>
</feature>
<feature type="transmembrane region" description="Helical" evidence="9">
    <location>
        <begin position="420"/>
        <end position="439"/>
    </location>
</feature>
<dbReference type="Pfam" id="PF00083">
    <property type="entry name" value="Sugar_tr"/>
    <property type="match status" value="1"/>
</dbReference>
<evidence type="ECO:0000259" key="10">
    <source>
        <dbReference type="PROSITE" id="PS50850"/>
    </source>
</evidence>
<keyword evidence="4 9" id="KW-0812">Transmembrane</keyword>
<dbReference type="InterPro" id="IPR020846">
    <property type="entry name" value="MFS_dom"/>
</dbReference>
<dbReference type="AlphaFoldDB" id="A0A2H3TRM3"/>
<feature type="region of interest" description="Disordered" evidence="8">
    <location>
        <begin position="498"/>
        <end position="518"/>
    </location>
</feature>
<evidence type="ECO:0000256" key="4">
    <source>
        <dbReference type="ARBA" id="ARBA00022692"/>
    </source>
</evidence>
<dbReference type="NCBIfam" id="TIGR00879">
    <property type="entry name" value="SP"/>
    <property type="match status" value="1"/>
</dbReference>
<dbReference type="InterPro" id="IPR036259">
    <property type="entry name" value="MFS_trans_sf"/>
</dbReference>
<feature type="transmembrane region" description="Helical" evidence="9">
    <location>
        <begin position="265"/>
        <end position="289"/>
    </location>
</feature>
<dbReference type="VEuPathDB" id="FungiDB:HZS61_014834"/>
<evidence type="ECO:0000256" key="3">
    <source>
        <dbReference type="ARBA" id="ARBA00022448"/>
    </source>
</evidence>
<dbReference type="GO" id="GO:0016020">
    <property type="term" value="C:membrane"/>
    <property type="evidence" value="ECO:0007669"/>
    <property type="project" value="UniProtKB-SubCell"/>
</dbReference>
<feature type="transmembrane region" description="Helical" evidence="9">
    <location>
        <begin position="55"/>
        <end position="79"/>
    </location>
</feature>
<feature type="transmembrane region" description="Helical" evidence="9">
    <location>
        <begin position="175"/>
        <end position="196"/>
    </location>
</feature>
<dbReference type="InterPro" id="IPR003663">
    <property type="entry name" value="Sugar/inositol_transpt"/>
</dbReference>
<evidence type="ECO:0000256" key="5">
    <source>
        <dbReference type="ARBA" id="ARBA00022989"/>
    </source>
</evidence>
<evidence type="ECO:0000313" key="12">
    <source>
        <dbReference type="Proteomes" id="UP000219369"/>
    </source>
</evidence>
<dbReference type="VEuPathDB" id="FungiDB:FOMG_10744"/>
<keyword evidence="6 9" id="KW-0472">Membrane</keyword>
<reference evidence="12" key="1">
    <citation type="submission" date="2016-09" db="EMBL/GenBank/DDBJ databases">
        <authorList>
            <person name="Guldener U."/>
        </authorList>
    </citation>
    <scope>NUCLEOTIDE SEQUENCE [LARGE SCALE GENOMIC DNA]</scope>
    <source>
        <strain evidence="12">V64-1</strain>
    </source>
</reference>
<dbReference type="VEuPathDB" id="FungiDB:FOC4_g10001406"/>
<organism evidence="11 12">
    <name type="scientific">Fusarium oxysporum</name>
    <name type="common">Fusarium vascular wilt</name>
    <dbReference type="NCBI Taxonomy" id="5507"/>
    <lineage>
        <taxon>Eukaryota</taxon>
        <taxon>Fungi</taxon>
        <taxon>Dikarya</taxon>
        <taxon>Ascomycota</taxon>
        <taxon>Pezizomycotina</taxon>
        <taxon>Sordariomycetes</taxon>
        <taxon>Hypocreomycetidae</taxon>
        <taxon>Hypocreales</taxon>
        <taxon>Nectriaceae</taxon>
        <taxon>Fusarium</taxon>
        <taxon>Fusarium oxysporum species complex</taxon>
    </lineage>
</organism>
<evidence type="ECO:0000313" key="11">
    <source>
        <dbReference type="EMBL" id="SCO91237.1"/>
    </source>
</evidence>
<dbReference type="VEuPathDB" id="FungiDB:FOZG_06237"/>
<evidence type="ECO:0000256" key="7">
    <source>
        <dbReference type="RuleBase" id="RU003346"/>
    </source>
</evidence>
<dbReference type="VEuPathDB" id="FungiDB:FOXG_02691"/>
<dbReference type="VEuPathDB" id="FungiDB:FOIG_01632"/>
<name>A0A2H3TRM3_FUSOX</name>
<evidence type="ECO:0000256" key="1">
    <source>
        <dbReference type="ARBA" id="ARBA00004141"/>
    </source>
</evidence>
<dbReference type="PRINTS" id="PR00171">
    <property type="entry name" value="SUGRTRNSPORT"/>
</dbReference>
<dbReference type="VEuPathDB" id="FungiDB:FOC1_g10015346"/>
<dbReference type="EMBL" id="FMJY01000010">
    <property type="protein sequence ID" value="SCO91237.1"/>
    <property type="molecule type" value="Genomic_DNA"/>
</dbReference>
<evidence type="ECO:0000256" key="2">
    <source>
        <dbReference type="ARBA" id="ARBA00010992"/>
    </source>
</evidence>
<accession>A0A2H3TRM3</accession>
<dbReference type="PANTHER" id="PTHR48022:SF72">
    <property type="entry name" value="MAJOR FACILITATOR SUPERFAMILY (MFS) PROFILE DOMAIN-CONTAINING PROTEIN-RELATED"/>
    <property type="match status" value="1"/>
</dbReference>
<dbReference type="InterPro" id="IPR005829">
    <property type="entry name" value="Sugar_transporter_CS"/>
</dbReference>
<feature type="transmembrane region" description="Helical" evidence="9">
    <location>
        <begin position="143"/>
        <end position="163"/>
    </location>
</feature>
<feature type="transmembrane region" description="Helical" evidence="9">
    <location>
        <begin position="384"/>
        <end position="408"/>
    </location>
</feature>
<feature type="transmembrane region" description="Helical" evidence="9">
    <location>
        <begin position="86"/>
        <end position="105"/>
    </location>
</feature>
<dbReference type="Proteomes" id="UP000219369">
    <property type="component" value="Unassembled WGS sequence"/>
</dbReference>
<feature type="transmembrane region" description="Helical" evidence="9">
    <location>
        <begin position="451"/>
        <end position="469"/>
    </location>
</feature>
<evidence type="ECO:0000256" key="8">
    <source>
        <dbReference type="SAM" id="MobiDB-lite"/>
    </source>
</evidence>
<sequence length="518" mass="56484">MPHKSWFKPGFQTQLAITANCLHAFFLFGYDQGVFGGLISNPDFLDIVDHPGDGLLGFIVSSYNLGCLSGCIVTFFVGGRLGRRPTLWLAMSVLVIGATLQATAYGVPQMIVGRIVAGLGIGVNTATVPMYQAELCKSDVRGRLVTTEVLFTALGIAVAYFFAFGMDFVGGAVAWRLPIAAQTLPAILISIVLFGLPETPRYLMARGNVEEAIVVMCQVYNLSADDESVQREKNEILAALEVEGDAKAHWSSLFKKDRVQTGWRVCLAVLALSFNQWVGINVVVFYIAIVLEQSVGLSRQMALIAGGCINLAFAFGSLVPALYLDRVGRRKPMSESKGAPQLSILISDQFDLVIGSIGMGICLAIIAALLSFEGTEKEAITGKTCVAIFVLYMIFFGASLNAIPWCYAPEILPLKARAKGTSLAVMVNWTFVFLIVMITPTMFANISWKTYLVFMACNFAMAPAIYFWFPETSNLTLEEIDHLFIKDEMVTIDGSREKEVHSDMNQADKNAGCSEHIS</sequence>
<comment type="subcellular location">
    <subcellularLocation>
        <location evidence="1">Membrane</location>
        <topology evidence="1">Multi-pass membrane protein</topology>
    </subcellularLocation>
</comment>
<feature type="transmembrane region" description="Helical" evidence="9">
    <location>
        <begin position="352"/>
        <end position="372"/>
    </location>
</feature>
<comment type="similarity">
    <text evidence="2 7">Belongs to the major facilitator superfamily. Sugar transporter (TC 2.A.1.1) family.</text>
</comment>
<dbReference type="PANTHER" id="PTHR48022">
    <property type="entry name" value="PLASTIDIC GLUCOSE TRANSPORTER 4"/>
    <property type="match status" value="1"/>
</dbReference>
<evidence type="ECO:0000256" key="6">
    <source>
        <dbReference type="ARBA" id="ARBA00023136"/>
    </source>
</evidence>
<keyword evidence="3 7" id="KW-0813">Transport</keyword>
<dbReference type="PROSITE" id="PS00217">
    <property type="entry name" value="SUGAR_TRANSPORT_2"/>
    <property type="match status" value="1"/>
</dbReference>
<evidence type="ECO:0000256" key="9">
    <source>
        <dbReference type="SAM" id="Phobius"/>
    </source>
</evidence>